<dbReference type="SUPFAM" id="SSF49299">
    <property type="entry name" value="PKD domain"/>
    <property type="match status" value="1"/>
</dbReference>
<feature type="domain" description="PKD" evidence="2">
    <location>
        <begin position="3028"/>
        <end position="3114"/>
    </location>
</feature>
<organism evidence="3 4">
    <name type="scientific">Williamwhitmania taraxaci</name>
    <dbReference type="NCBI Taxonomy" id="1640674"/>
    <lineage>
        <taxon>Bacteria</taxon>
        <taxon>Pseudomonadati</taxon>
        <taxon>Bacteroidota</taxon>
        <taxon>Bacteroidia</taxon>
        <taxon>Bacteroidales</taxon>
        <taxon>Williamwhitmaniaceae</taxon>
        <taxon>Williamwhitmania</taxon>
    </lineage>
</organism>
<dbReference type="RefSeq" id="WP_125869712.1">
    <property type="nucleotide sequence ID" value="NZ_FMYP01000001.1"/>
</dbReference>
<evidence type="ECO:0000259" key="2">
    <source>
        <dbReference type="PROSITE" id="PS50093"/>
    </source>
</evidence>
<keyword evidence="4" id="KW-1185">Reference proteome</keyword>
<dbReference type="InterPro" id="IPR013783">
    <property type="entry name" value="Ig-like_fold"/>
</dbReference>
<name>A0A1G6GHA5_9BACT</name>
<keyword evidence="1" id="KW-0812">Transmembrane</keyword>
<dbReference type="EMBL" id="FMYP01000001">
    <property type="protein sequence ID" value="SDB81330.1"/>
    <property type="molecule type" value="Genomic_DNA"/>
</dbReference>
<dbReference type="InterPro" id="IPR035986">
    <property type="entry name" value="PKD_dom_sf"/>
</dbReference>
<evidence type="ECO:0000256" key="1">
    <source>
        <dbReference type="SAM" id="Phobius"/>
    </source>
</evidence>
<dbReference type="STRING" id="1640674.SAMN05216323_100159"/>
<dbReference type="InterPro" id="IPR045829">
    <property type="entry name" value="PKD_6"/>
</dbReference>
<dbReference type="Pfam" id="PF19408">
    <property type="entry name" value="PKD_6"/>
    <property type="match status" value="3"/>
</dbReference>
<keyword evidence="1" id="KW-1133">Transmembrane helix</keyword>
<evidence type="ECO:0000313" key="3">
    <source>
        <dbReference type="EMBL" id="SDB81330.1"/>
    </source>
</evidence>
<gene>
    <name evidence="3" type="ORF">SAMN05216323_100159</name>
</gene>
<keyword evidence="1" id="KW-0472">Membrane</keyword>
<proteinExistence type="predicted"/>
<accession>A0A1G6GHA5</accession>
<reference evidence="3 4" key="1">
    <citation type="submission" date="2016-09" db="EMBL/GenBank/DDBJ databases">
        <authorList>
            <person name="Capua I."/>
            <person name="De Benedictis P."/>
            <person name="Joannis T."/>
            <person name="Lombin L.H."/>
            <person name="Cattoli G."/>
        </authorList>
    </citation>
    <scope>NUCLEOTIDE SEQUENCE [LARGE SCALE GENOMIC DNA]</scope>
    <source>
        <strain evidence="3 4">A7P-90m</strain>
    </source>
</reference>
<dbReference type="PROSITE" id="PS50093">
    <property type="entry name" value="PKD"/>
    <property type="match status" value="1"/>
</dbReference>
<dbReference type="Proteomes" id="UP000199452">
    <property type="component" value="Unassembled WGS sequence"/>
</dbReference>
<feature type="transmembrane region" description="Helical" evidence="1">
    <location>
        <begin position="29"/>
        <end position="48"/>
    </location>
</feature>
<dbReference type="Gene3D" id="2.60.40.10">
    <property type="entry name" value="Immunoglobulins"/>
    <property type="match status" value="1"/>
</dbReference>
<dbReference type="OrthoDB" id="1109367at2"/>
<dbReference type="InterPro" id="IPR000601">
    <property type="entry name" value="PKD_dom"/>
</dbReference>
<protein>
    <recommendedName>
        <fullName evidence="2">PKD domain-containing protein</fullName>
    </recommendedName>
</protein>
<sequence>MQNIAIARTENFQNTKSSTIPSSYTPFKLAVRLLLGIVMILSVGSAWGQTTFTTPVNPTGNWTGIAWTKTGTTTTATYPGQVNGENHIVVINVTGNGVGRVLTLDQNITQSVSNVSINYTGTRTATLSIGNFNLTMTGNLTGIGIITIGSGTLNIAGNNNHTGTFNCGTGTVNYNGAGAQSVGNYTYFNLSSSTGGIKTLPAANININGDLSISNSTLAFNAAAARTITVIGNLSGNGTIDMSSGNRAHILDLGGTTNAIGTLTTAAIASNVNYTRTGDQTMFGSPNYRNVTISGGGNKSLQANATINGTLTLTNGNLTLGNNDLTIVNPVSGTFNNTHMVITDGTGGLVKQGSANSDFVLTYPIGTGTTYTPITLSTFSATSIAPGSTLRLQSSTAPSTGAPGNYPLNRHWNTSTNGISGSVIANISFGYLASDIPTGGTASLYEIIYKPTLDNWTLPNGSGIAGSNPLLASSATTLDAEWTAVVPVKRIFYSLKSGSWDDPTVWTLDPSGTQPLNPNNYTPTTSTTSIFDEVVVLSGRAVTVSSNNKQNYKLTVVGTIDFGITIGHGFTTTINGTGRIRLAGDNFPSGDATDFITAGQGEGTVEYYGVTRTITTPRTFFNVDVNMGVGNVLSLLANYTTNGSLTVSNGTLQINDNLSTIPLSIIVKGDIAVAASGKITTGSANARHQLNIYGNFTNSGDVRFTNRATADFATEATDGIVDANFLNTAASQSIFCRGITNFYRIKINKGVDNTFTLNIDATAPANFNLLGFANENHAAVAQLADNANALGLVSGTVRIGNSVVIPTLSIANVYSISEAAQLWINGGTVQKNIGQTIAIYGKIKTTTGLLEAKVASGVTLCKNGALNVDGGTVNINQLRTSDVGADPNNGAYVQSNGTVNVLGGTTNNDYYVFSLPSTASVFNMSGGTLKVNTAPGNGAILINSDPENLKITGGTVIGETTSIEDFLITSRAPFWNLQLKNSTAVARKFTLGAAANIGPLNINIAAQPLQVLNDLRIWGQESGGAAYPTITLDAALNDLYIGGSFYIEKGAFYTAITGGTAPYDATANQPTARNTTYFNKTAGTNAVEVFYIGETTLPLEIGKLVVDRTSGYEIKLTSGAARANESVALDVNGDASVLSGILNQNLFTIRTWGAITNNGRMGTWYPGVTPSRAQIQLVENPALTLTTSEGAIFGNVQINVTPPAKITFTSDVYIERMEYVKGLIYLKGYNLKVDNLWNMETGLFENSAANSYMKIANNGASGSSMIFTDGKASDGGLSIKITANSQAENQPNIINNFGPTTYPVGLTPNAGTTLYFRPAQVVVKGYSDDGYITIRPVFGSLQTTNQAGGEVLQHYWRVSHSDFTTVPTVAYRFYYRNQLGTANVDLPAGAVNEASYVPGKVLDESPYTRLYEPLAENDVIKAFGAGNNSRFITINGASTNGLFSPASAGITLENANYTTGVAARFTGSVLIYYTRDYQQEPRWTDGNAWTRSNILDPLFAPHDSRQPAAGSFPGAGDVAVIGWVPWNDAGRPTILGQPHGMWIDNNIQQVAEVVFTKMTDIGGNPVARVYRSNFQFRPTLCINQPAGQLVTKLVKGEGLFWNRQSDPNYTLMDIGDFARQDSSYVIYENFTNNRIINNTPALFPNLYISNDGWGSQNHNFTFTRDITTTGNVELLGNVNLLLPTGTTGNITAGRNLIMFVSQNSGSGAEIGYGNTGTARKIVVKGDLIMKNAGCIINVRTPNATAPLVDHELHVEGDIIQGTAALAPVGLDLWSGANNDRITLFLDGSSNMVYNRVSGNIPNLYRVVVNKGTSKATTAQFDTDFVLNGPTTGIGVAKALELKNGTFISNNPNAARILTLTSGNDYFDIPSTAGLTLLQGTARASGNSGISLDGTLTISGGTLDMASSGGENPIEYSASGSATINISSGNLNVGGQIRRSLTSDAGVLHFAQTGGTVVAGQNAASANNRGVFEILNAGSSFTMTGGDLFIARAQTSPEISAFYFNPASYSIGLAANINIGHTSTPAGQTIGIYAGKPLPKLRVNNQSTRNPIAKLEVVPTTITSNLLIDANATFNANGLDLIIKGDMTSSGTFLANGNTTFLSGTSTQTITSNGSAINFYNLDKTGSNSVVLNGANTPLLISNELFLRAGTFTTTSNTVTVRGNMLNDATHIYGAGDGIALNGTTTQILTGNGTFGKLTINNLNGIDVPVANQFKIINSLKMQSGVFNIGKNLLDLGVSASIEQASPFSNTNMITTNISFTDNGLRKTFPAGAQPNFIFPVGSSNKYTPVTIAISANGNSTGSITVKPANEIHPSILEDAESVTQITDKDNALQYYWTLKASGISGFSAAAKMRYIDTDVKVTPPYSVADYHTASLLANGLGSWLKFPKTDFDEATKDLIFNFTLKNDAGISGDYTAGAGDASLNGAIPDQVSIYETNSNGDWTTGTIWTPNVSGGPRGAIAKINAPHTVDVTTNNLAGYMTEIFGTLKLYSTYGHRLGIVNGTGTIYLEVGDIPAAVYDNFFSSAGGTLDFGGAGLNYEFLGNVLEVNNLKITGSGDRRFPNNNLILNGDLTIAGGAGLNTFNYYNRKLSVKGNITRTSGNYDAGSGANATIALIGSLPQSISGSFSNANALNNLEVNNVNDVNILNDVEIDRELKLTNGLVNITPGSLFRLNYNAFVTPTAGSPLSFVNGTLTKEMITGNSFTFPIGNFSNTKAHGPIALQNVSGPAGINDWNAAYFYANPDLAGYSTANFGSPITTVSHSEYWKIQAPTGGQSTISIFLDGSSDVASTIPDLANLRIVGWNGATNKWEVVGTGASVSGTSTNGTITTTSAVNFGSYSYFTLASVTPLSASSASFTSPGVVNLCNGSSTTMVVAFSGTPPWVLTYKVGATNVTTPALATSPYSITVAPSATTVYTLTGITANGVAGTITGTTSVTVNVSPIPTIVLSSSPALATICQGTSITFTATAGLTNYRFRVNGATIQNGASNTYTTSTLAVGTQSVDVIGTNAGACSSTSSAIAVTVNPLPVAAGTISGPASVCRASTQTYSVPAIANATSYTWTRDNGATGASTTNSINLTFPTAGTTTITVRGVNGCGNGTVSTFTVAVNTASTPAAAGAISGPSEICKGATGYTYTVPAVTNATSYIWSYSGGGATITGTGNSVTIDFSAAATNGNLTVAGTNGCSTGTASANYPITAFTPPTATIAPASPSTCSGTPITLTATPTGGALPYTLNAWTGTGAASLSNTTTTNPSFTNATGGAYDLTYTVTDTKGCVGTASTTVTVFQAPVAEAGPNSNVCTGTAPIALTGASAGGSYTGTPTWSGAGGTWTQNPNPALATFTPAAASGTTTATLTLTGANGCSNATDTRTITWNKTPDQPAAYTASKASVCQGESNVVYTVPNDPLVTTYTWSYTVGTGATITGTGNSVLVSFGATATSGKLNVTATNSCGTSTARTIDITVNTTPSAVKISGNASTCAGQAGDGFSVTNNATWTYLWSIEDNIGTVTLPGNTSSVTVTWKPNAAIFIGPLAAATSVSKKVFVVVNTTPAGCPVALEWDVTIHRLPETGPQYHVPNDFAQ</sequence>
<evidence type="ECO:0000313" key="4">
    <source>
        <dbReference type="Proteomes" id="UP000199452"/>
    </source>
</evidence>